<sequence>MSPIHVTGLVEWFVVWKVTKVHWAYMELEFLGTPKGQAHDIGFTLHGTPSSSSAIPKGKHATATMERGMEDLEREKTKGFPSWSLE</sequence>
<name>A0A498JI81_MALDO</name>
<dbReference type="Proteomes" id="UP000290289">
    <property type="component" value="Chromosome 6"/>
</dbReference>
<comment type="caution">
    <text evidence="2">The sequence shown here is derived from an EMBL/GenBank/DDBJ whole genome shotgun (WGS) entry which is preliminary data.</text>
</comment>
<reference evidence="2 3" key="1">
    <citation type="submission" date="2018-10" db="EMBL/GenBank/DDBJ databases">
        <title>A high-quality apple genome assembly.</title>
        <authorList>
            <person name="Hu J."/>
        </authorList>
    </citation>
    <scope>NUCLEOTIDE SEQUENCE [LARGE SCALE GENOMIC DNA]</scope>
    <source>
        <strain evidence="3">cv. HFTH1</strain>
        <tissue evidence="2">Young leaf</tissue>
    </source>
</reference>
<accession>A0A498JI81</accession>
<evidence type="ECO:0000313" key="2">
    <source>
        <dbReference type="EMBL" id="RXH95438.1"/>
    </source>
</evidence>
<dbReference type="EMBL" id="RDQH01000332">
    <property type="protein sequence ID" value="RXH95438.1"/>
    <property type="molecule type" value="Genomic_DNA"/>
</dbReference>
<proteinExistence type="predicted"/>
<evidence type="ECO:0000256" key="1">
    <source>
        <dbReference type="SAM" id="MobiDB-lite"/>
    </source>
</evidence>
<feature type="region of interest" description="Disordered" evidence="1">
    <location>
        <begin position="47"/>
        <end position="86"/>
    </location>
</feature>
<keyword evidence="3" id="KW-1185">Reference proteome</keyword>
<organism evidence="2 3">
    <name type="scientific">Malus domestica</name>
    <name type="common">Apple</name>
    <name type="synonym">Pyrus malus</name>
    <dbReference type="NCBI Taxonomy" id="3750"/>
    <lineage>
        <taxon>Eukaryota</taxon>
        <taxon>Viridiplantae</taxon>
        <taxon>Streptophyta</taxon>
        <taxon>Embryophyta</taxon>
        <taxon>Tracheophyta</taxon>
        <taxon>Spermatophyta</taxon>
        <taxon>Magnoliopsida</taxon>
        <taxon>eudicotyledons</taxon>
        <taxon>Gunneridae</taxon>
        <taxon>Pentapetalae</taxon>
        <taxon>rosids</taxon>
        <taxon>fabids</taxon>
        <taxon>Rosales</taxon>
        <taxon>Rosaceae</taxon>
        <taxon>Amygdaloideae</taxon>
        <taxon>Maleae</taxon>
        <taxon>Malus</taxon>
    </lineage>
</organism>
<evidence type="ECO:0000313" key="3">
    <source>
        <dbReference type="Proteomes" id="UP000290289"/>
    </source>
</evidence>
<gene>
    <name evidence="2" type="ORF">DVH24_007938</name>
</gene>
<dbReference type="AlphaFoldDB" id="A0A498JI81"/>
<feature type="compositionally biased region" description="Basic and acidic residues" evidence="1">
    <location>
        <begin position="67"/>
        <end position="78"/>
    </location>
</feature>
<protein>
    <submittedName>
        <fullName evidence="2">Uncharacterized protein</fullName>
    </submittedName>
</protein>